<name>A0AAX6MVV0_9PEZI</name>
<dbReference type="Proteomes" id="UP001369815">
    <property type="component" value="Unassembled WGS sequence"/>
</dbReference>
<dbReference type="Pfam" id="PF01753">
    <property type="entry name" value="zf-MYND"/>
    <property type="match status" value="1"/>
</dbReference>
<sequence>MDALYREFQKLYVTKTTSLDLVEELFRDLGNPLSNDKLSLCEIDELDAKYRRVLQSFLDRAASSSSPPDHRYFQEIKNAARQVLECNHSLHHAFVERLAHIAVRHKRDPLRPYEHYFFWICNWVYQGRKVEKLALSHRTADQSGDKTGQGDNNTNTGKIADGKDLRDKNADGNNGKSGDHTGPDSKDNNDNSLDTDQTTQAPDVSNPPESPTEYCAHCGAPDASLVCRGCMFKMSSRSIMRTVYCDPDCQAADLPFHGQMCLRRLQLCKAVLFMRTFMYVMIGRASTFMLDSCWEEGDVTMLKEGIPYRAAMQGQYMMRPFRCSDFSQRDKASMVQEDEFAREMIYLVGHLKEFVFDELCLDFKIFTVLVKNANQTICRQYDHNIRKSNMMQPHYVFQATLPGGEKFAVDLSPARYGWKELILPWDEYVTERIWRVVDTTRTAAIDFREPFVPAAYSVILHKEVLDDIIDHAHLFMETVDNGVSPLEVLTGITKDEFRYWDSDHYENAHDYCRNMSEIRKIDSRGYMYLNPDCELQITTRQEDHDALANVWLSEEEAIGLRNESDETLKAIWRDRIQICRIRFKRTSPQIRG</sequence>
<gene>
    <name evidence="6" type="ORF">Daesc_002070</name>
</gene>
<evidence type="ECO:0000256" key="3">
    <source>
        <dbReference type="ARBA" id="ARBA00022833"/>
    </source>
</evidence>
<accession>A0AAX6MVV0</accession>
<dbReference type="GO" id="GO:0008270">
    <property type="term" value="F:zinc ion binding"/>
    <property type="evidence" value="ECO:0007669"/>
    <property type="project" value="UniProtKB-KW"/>
</dbReference>
<keyword evidence="3" id="KW-0862">Zinc</keyword>
<protein>
    <recommendedName>
        <fullName evidence="5">MYND-type domain-containing protein</fullName>
    </recommendedName>
</protein>
<feature type="compositionally biased region" description="Basic and acidic residues" evidence="4">
    <location>
        <begin position="160"/>
        <end position="170"/>
    </location>
</feature>
<dbReference type="InterPro" id="IPR002893">
    <property type="entry name" value="Znf_MYND"/>
</dbReference>
<dbReference type="Gene3D" id="6.10.140.2220">
    <property type="match status" value="1"/>
</dbReference>
<evidence type="ECO:0000256" key="2">
    <source>
        <dbReference type="ARBA" id="ARBA00022771"/>
    </source>
</evidence>
<proteinExistence type="predicted"/>
<evidence type="ECO:0000313" key="7">
    <source>
        <dbReference type="Proteomes" id="UP001369815"/>
    </source>
</evidence>
<evidence type="ECO:0000259" key="5">
    <source>
        <dbReference type="Pfam" id="PF01753"/>
    </source>
</evidence>
<keyword evidence="7" id="KW-1185">Reference proteome</keyword>
<feature type="region of interest" description="Disordered" evidence="4">
    <location>
        <begin position="138"/>
        <end position="211"/>
    </location>
</feature>
<dbReference type="AlphaFoldDB" id="A0AAX6MVV0"/>
<feature type="compositionally biased region" description="Polar residues" evidence="4">
    <location>
        <begin position="190"/>
        <end position="203"/>
    </location>
</feature>
<keyword evidence="2" id="KW-0863">Zinc-finger</keyword>
<dbReference type="EMBL" id="JBANMG010000002">
    <property type="protein sequence ID" value="KAK6956790.1"/>
    <property type="molecule type" value="Genomic_DNA"/>
</dbReference>
<feature type="compositionally biased region" description="Basic and acidic residues" evidence="4">
    <location>
        <begin position="177"/>
        <end position="189"/>
    </location>
</feature>
<reference evidence="6 7" key="1">
    <citation type="journal article" date="2024" name="Front Chem Biol">
        <title>Unveiling the potential of Daldinia eschscholtzii MFLUCC 19-0629 through bioactivity and bioinformatics studies for enhanced sustainable agriculture production.</title>
        <authorList>
            <person name="Brooks S."/>
            <person name="Weaver J.A."/>
            <person name="Klomchit A."/>
            <person name="Alharthi S.A."/>
            <person name="Onlamun T."/>
            <person name="Nurani R."/>
            <person name="Vong T.K."/>
            <person name="Alberti F."/>
            <person name="Greco C."/>
        </authorList>
    </citation>
    <scope>NUCLEOTIDE SEQUENCE [LARGE SCALE GENOMIC DNA]</scope>
    <source>
        <strain evidence="6">MFLUCC 19-0629</strain>
    </source>
</reference>
<keyword evidence="1" id="KW-0479">Metal-binding</keyword>
<evidence type="ECO:0000256" key="4">
    <source>
        <dbReference type="SAM" id="MobiDB-lite"/>
    </source>
</evidence>
<comment type="caution">
    <text evidence="6">The sequence shown here is derived from an EMBL/GenBank/DDBJ whole genome shotgun (WGS) entry which is preliminary data.</text>
</comment>
<feature type="compositionally biased region" description="Polar residues" evidence="4">
    <location>
        <begin position="145"/>
        <end position="157"/>
    </location>
</feature>
<organism evidence="6 7">
    <name type="scientific">Daldinia eschscholtzii</name>
    <dbReference type="NCBI Taxonomy" id="292717"/>
    <lineage>
        <taxon>Eukaryota</taxon>
        <taxon>Fungi</taxon>
        <taxon>Dikarya</taxon>
        <taxon>Ascomycota</taxon>
        <taxon>Pezizomycotina</taxon>
        <taxon>Sordariomycetes</taxon>
        <taxon>Xylariomycetidae</taxon>
        <taxon>Xylariales</taxon>
        <taxon>Hypoxylaceae</taxon>
        <taxon>Daldinia</taxon>
    </lineage>
</organism>
<evidence type="ECO:0000313" key="6">
    <source>
        <dbReference type="EMBL" id="KAK6956790.1"/>
    </source>
</evidence>
<dbReference type="SUPFAM" id="SSF144232">
    <property type="entry name" value="HIT/MYND zinc finger-like"/>
    <property type="match status" value="1"/>
</dbReference>
<evidence type="ECO:0000256" key="1">
    <source>
        <dbReference type="ARBA" id="ARBA00022723"/>
    </source>
</evidence>
<feature type="domain" description="MYND-type" evidence="5">
    <location>
        <begin position="215"/>
        <end position="261"/>
    </location>
</feature>